<evidence type="ECO:0000256" key="1">
    <source>
        <dbReference type="ARBA" id="ARBA00006247"/>
    </source>
</evidence>
<feature type="repeat" description="WD" evidence="7">
    <location>
        <begin position="236"/>
        <end position="279"/>
    </location>
</feature>
<dbReference type="InterPro" id="IPR020472">
    <property type="entry name" value="WD40_PAC1"/>
</dbReference>
<evidence type="ECO:0000313" key="9">
    <source>
        <dbReference type="EMBL" id="CAG8573017.1"/>
    </source>
</evidence>
<dbReference type="Pfam" id="PF07687">
    <property type="entry name" value="M20_dimer"/>
    <property type="match status" value="1"/>
</dbReference>
<dbReference type="Proteomes" id="UP000789375">
    <property type="component" value="Unassembled WGS sequence"/>
</dbReference>
<dbReference type="GO" id="GO:0006508">
    <property type="term" value="P:proteolysis"/>
    <property type="evidence" value="ECO:0007669"/>
    <property type="project" value="UniProtKB-KW"/>
</dbReference>
<keyword evidence="10" id="KW-1185">Reference proteome</keyword>
<dbReference type="InterPro" id="IPR001680">
    <property type="entry name" value="WD40_rpt"/>
</dbReference>
<dbReference type="PRINTS" id="PR00320">
    <property type="entry name" value="GPROTEINBRPT"/>
</dbReference>
<comment type="caution">
    <text evidence="9">The sequence shown here is derived from an EMBL/GenBank/DDBJ whole genome shotgun (WGS) entry which is preliminary data.</text>
</comment>
<dbReference type="SMART" id="SM00320">
    <property type="entry name" value="WD40"/>
    <property type="match status" value="7"/>
</dbReference>
<dbReference type="InterPro" id="IPR017149">
    <property type="entry name" value="GSH_degradosome_Dug2"/>
</dbReference>
<dbReference type="InterPro" id="IPR002933">
    <property type="entry name" value="Peptidase_M20"/>
</dbReference>
<keyword evidence="4" id="KW-0479">Metal-binding</keyword>
<dbReference type="InterPro" id="IPR011047">
    <property type="entry name" value="Quinoprotein_ADH-like_sf"/>
</dbReference>
<dbReference type="SUPFAM" id="SSF53187">
    <property type="entry name" value="Zn-dependent exopeptidases"/>
    <property type="match status" value="1"/>
</dbReference>
<proteinExistence type="inferred from homology"/>
<dbReference type="InterPro" id="IPR051458">
    <property type="entry name" value="Cyt/Met_Dipeptidase"/>
</dbReference>
<reference evidence="9" key="1">
    <citation type="submission" date="2021-06" db="EMBL/GenBank/DDBJ databases">
        <authorList>
            <person name="Kallberg Y."/>
            <person name="Tangrot J."/>
            <person name="Rosling A."/>
        </authorList>
    </citation>
    <scope>NUCLEOTIDE SEQUENCE</scope>
    <source>
        <strain evidence="9">87-6 pot B 2015</strain>
    </source>
</reference>
<evidence type="ECO:0000256" key="2">
    <source>
        <dbReference type="ARBA" id="ARBA00022574"/>
    </source>
</evidence>
<dbReference type="EMBL" id="CAJVPP010001790">
    <property type="protein sequence ID" value="CAG8573017.1"/>
    <property type="molecule type" value="Genomic_DNA"/>
</dbReference>
<comment type="similarity">
    <text evidence="1">Belongs to the peptidase M20A family.</text>
</comment>
<accession>A0A9N9BRS4</accession>
<feature type="repeat" description="WD" evidence="7">
    <location>
        <begin position="322"/>
        <end position="352"/>
    </location>
</feature>
<dbReference type="PANTHER" id="PTHR43270">
    <property type="entry name" value="BETA-ALA-HIS DIPEPTIDASE"/>
    <property type="match status" value="1"/>
</dbReference>
<dbReference type="PROSITE" id="PS50082">
    <property type="entry name" value="WD_REPEATS_2"/>
    <property type="match status" value="3"/>
</dbReference>
<dbReference type="PIRSF" id="PIRSF037237">
    <property type="entry name" value="Peptidase_WD_repeats_DUG2"/>
    <property type="match status" value="1"/>
</dbReference>
<dbReference type="PROSITE" id="PS50294">
    <property type="entry name" value="WD_REPEATS_REGION"/>
    <property type="match status" value="2"/>
</dbReference>
<evidence type="ECO:0000256" key="5">
    <source>
        <dbReference type="ARBA" id="ARBA00022737"/>
    </source>
</evidence>
<evidence type="ECO:0000256" key="4">
    <source>
        <dbReference type="ARBA" id="ARBA00022723"/>
    </source>
</evidence>
<dbReference type="InterPro" id="IPR015943">
    <property type="entry name" value="WD40/YVTN_repeat-like_dom_sf"/>
</dbReference>
<feature type="repeat" description="WD" evidence="7">
    <location>
        <begin position="96"/>
        <end position="137"/>
    </location>
</feature>
<keyword evidence="3" id="KW-0645">Protease</keyword>
<keyword evidence="6" id="KW-0378">Hydrolase</keyword>
<feature type="domain" description="Peptidase M20 dimerisation" evidence="8">
    <location>
        <begin position="600"/>
        <end position="760"/>
    </location>
</feature>
<evidence type="ECO:0000256" key="6">
    <source>
        <dbReference type="ARBA" id="ARBA00022801"/>
    </source>
</evidence>
<keyword evidence="5" id="KW-0677">Repeat</keyword>
<protein>
    <submittedName>
        <fullName evidence="9">14969_t:CDS:1</fullName>
    </submittedName>
</protein>
<gene>
    <name evidence="9" type="ORF">FMOSSE_LOCUS7554</name>
</gene>
<dbReference type="Pfam" id="PF00400">
    <property type="entry name" value="WD40"/>
    <property type="match status" value="4"/>
</dbReference>
<organism evidence="9 10">
    <name type="scientific">Funneliformis mosseae</name>
    <name type="common">Endomycorrhizal fungus</name>
    <name type="synonym">Glomus mosseae</name>
    <dbReference type="NCBI Taxonomy" id="27381"/>
    <lineage>
        <taxon>Eukaryota</taxon>
        <taxon>Fungi</taxon>
        <taxon>Fungi incertae sedis</taxon>
        <taxon>Mucoromycota</taxon>
        <taxon>Glomeromycotina</taxon>
        <taxon>Glomeromycetes</taxon>
        <taxon>Glomerales</taxon>
        <taxon>Glomeraceae</taxon>
        <taxon>Funneliformis</taxon>
    </lineage>
</organism>
<keyword evidence="2 7" id="KW-0853">WD repeat</keyword>
<evidence type="ECO:0000256" key="3">
    <source>
        <dbReference type="ARBA" id="ARBA00022670"/>
    </source>
</evidence>
<dbReference type="SUPFAM" id="SSF50998">
    <property type="entry name" value="Quinoprotein alcohol dehydrogenase-like"/>
    <property type="match status" value="1"/>
</dbReference>
<dbReference type="PANTHER" id="PTHR43270:SF8">
    <property type="entry name" value="DI- AND TRIPEPTIDASE DUG2-RELATED"/>
    <property type="match status" value="1"/>
</dbReference>
<dbReference type="Gene3D" id="3.30.70.360">
    <property type="match status" value="1"/>
</dbReference>
<evidence type="ECO:0000256" key="7">
    <source>
        <dbReference type="PROSITE-ProRule" id="PRU00221"/>
    </source>
</evidence>
<name>A0A9N9BRS4_FUNMO</name>
<dbReference type="InterPro" id="IPR011650">
    <property type="entry name" value="Peptidase_M20_dimer"/>
</dbReference>
<dbReference type="AlphaFoldDB" id="A0A9N9BRS4"/>
<dbReference type="GO" id="GO:0046872">
    <property type="term" value="F:metal ion binding"/>
    <property type="evidence" value="ECO:0007669"/>
    <property type="project" value="UniProtKB-KW"/>
</dbReference>
<sequence>MHQILSQTLNSEIPSRKENLPETGEIIQRSESPTPLLSLNRLTQEQDTLLNKPSHTITLGNSILSLACSNEYLFSGSQEPSIQVWDLITFQPKAVLKGHMGGVLCLTLSTDQTMLFSSSGDSTVRVWRVDTLDALYVIQPCCDVGDLFSVVYSDELDTIYIGCQNTSILRFDLSTKEKYRTDYPSRSCNFSKFFDALSSKTCGVVTPIEEKEIDAKISAAQENVQRFEVDDSMVHMNSHNGYVYSLILGKNKDGRILISGSGDGDVKVWSITKDSMELLRVLKGTDAGILTFAMYDELLFCGAQGGDIKIYDLETYQHIRSLMAHDDDILALTIGDNNLFSGSADGIIKRWNKTFEISNTYKDHTGIVLSLTVSPPNHKLGINRSWLISANDQLIKFWDLETTNTDLLEEAVSETTDVMRYALSKWISLQTVSGNSKFLEECLRGAKFLKSIFEQLGADSSLIPVATGQNPLVFGKFNGINDKQQHRRLNVLVYGHYDVIDADETKWLTNPFEMIGKDGYLYGRGKRLGPMLAAIFAVSELQQEKKLRANVSFLIEGEEENGSIGFHDVVEKSKHLIGEADVILLSNSYWLDDETPCLTYGLRGVIGATIEIFSEQTDLHSGMQGGAVSEPLNDMIRILAKLISDDNHILIPGFYDNVRPVTPYEERLYEYIVKSESRSKINNASEERNCNSKPGETKESLMSKWRYPSLTIHKIDVSGPDNVTVIPCKAKANVSMRIVPDQDINEIVKSFEDFIKKVFDELKTENKINVSINNLADWWLGDPENQYFKAAEQAIEQEYGIKPLYIREGGSIPAVRCLEKKFNAKAIHLPIGQSTDQAHLNNERISLQNLYAGKRIFKNLFNKLSEN</sequence>
<evidence type="ECO:0000259" key="8">
    <source>
        <dbReference type="Pfam" id="PF07687"/>
    </source>
</evidence>
<dbReference type="GO" id="GO:0006751">
    <property type="term" value="P:glutathione catabolic process"/>
    <property type="evidence" value="ECO:0007669"/>
    <property type="project" value="InterPro"/>
</dbReference>
<dbReference type="Gene3D" id="2.130.10.10">
    <property type="entry name" value="YVTN repeat-like/Quinoprotein amine dehydrogenase"/>
    <property type="match status" value="2"/>
</dbReference>
<dbReference type="Pfam" id="PF01546">
    <property type="entry name" value="Peptidase_M20"/>
    <property type="match status" value="1"/>
</dbReference>
<evidence type="ECO:0000313" key="10">
    <source>
        <dbReference type="Proteomes" id="UP000789375"/>
    </source>
</evidence>
<dbReference type="GO" id="GO:0008233">
    <property type="term" value="F:peptidase activity"/>
    <property type="evidence" value="ECO:0007669"/>
    <property type="project" value="UniProtKB-KW"/>
</dbReference>
<dbReference type="Gene3D" id="3.40.630.10">
    <property type="entry name" value="Zn peptidases"/>
    <property type="match status" value="1"/>
</dbReference>